<dbReference type="Pfam" id="PF14432">
    <property type="entry name" value="DYW_deaminase"/>
    <property type="match status" value="1"/>
</dbReference>
<feature type="repeat" description="PPR" evidence="4">
    <location>
        <begin position="293"/>
        <end position="327"/>
    </location>
</feature>
<dbReference type="Pfam" id="PF00445">
    <property type="entry name" value="Ribonuclease_T2"/>
    <property type="match status" value="1"/>
</dbReference>
<dbReference type="Pfam" id="PF01535">
    <property type="entry name" value="PPR"/>
    <property type="match status" value="2"/>
</dbReference>
<dbReference type="GO" id="GO:0008270">
    <property type="term" value="F:zinc ion binding"/>
    <property type="evidence" value="ECO:0007669"/>
    <property type="project" value="InterPro"/>
</dbReference>
<comment type="similarity">
    <text evidence="2 5">Belongs to the RNase T2 family.</text>
</comment>
<organism evidence="7 8">
    <name type="scientific">Cynara cardunculus var. scolymus</name>
    <name type="common">Globe artichoke</name>
    <name type="synonym">Cynara scolymus</name>
    <dbReference type="NCBI Taxonomy" id="59895"/>
    <lineage>
        <taxon>Eukaryota</taxon>
        <taxon>Viridiplantae</taxon>
        <taxon>Streptophyta</taxon>
        <taxon>Embryophyta</taxon>
        <taxon>Tracheophyta</taxon>
        <taxon>Spermatophyta</taxon>
        <taxon>Magnoliopsida</taxon>
        <taxon>eudicotyledons</taxon>
        <taxon>Gunneridae</taxon>
        <taxon>Pentapetalae</taxon>
        <taxon>asterids</taxon>
        <taxon>campanulids</taxon>
        <taxon>Asterales</taxon>
        <taxon>Asteraceae</taxon>
        <taxon>Carduoideae</taxon>
        <taxon>Cardueae</taxon>
        <taxon>Carduinae</taxon>
        <taxon>Cynara</taxon>
    </lineage>
</organism>
<dbReference type="InterPro" id="IPR032867">
    <property type="entry name" value="DYW_dom"/>
</dbReference>
<evidence type="ECO:0000256" key="4">
    <source>
        <dbReference type="PROSITE-ProRule" id="PRU00708"/>
    </source>
</evidence>
<dbReference type="NCBIfam" id="TIGR00756">
    <property type="entry name" value="PPR"/>
    <property type="match status" value="2"/>
</dbReference>
<dbReference type="InterPro" id="IPR033130">
    <property type="entry name" value="RNase_T2_His_AS_2"/>
</dbReference>
<dbReference type="InterPro" id="IPR002885">
    <property type="entry name" value="PPR_rpt"/>
</dbReference>
<evidence type="ECO:0000259" key="6">
    <source>
        <dbReference type="Pfam" id="PF14432"/>
    </source>
</evidence>
<dbReference type="EMBL" id="LEKV01001869">
    <property type="protein sequence ID" value="KVI05564.1"/>
    <property type="molecule type" value="Genomic_DNA"/>
</dbReference>
<dbReference type="Pfam" id="PF20431">
    <property type="entry name" value="E_motif"/>
    <property type="match status" value="1"/>
</dbReference>
<dbReference type="GO" id="GO:0033897">
    <property type="term" value="F:ribonuclease T2 activity"/>
    <property type="evidence" value="ECO:0007669"/>
    <property type="project" value="InterPro"/>
</dbReference>
<feature type="domain" description="DYW" evidence="6">
    <location>
        <begin position="508"/>
        <end position="600"/>
    </location>
</feature>
<dbReference type="PANTHER" id="PTHR47926:SF488">
    <property type="entry name" value="DYW DOMAIN-CONTAINING PROTEIN"/>
    <property type="match status" value="1"/>
</dbReference>
<dbReference type="PROSITE" id="PS51375">
    <property type="entry name" value="PPR"/>
    <property type="match status" value="2"/>
</dbReference>
<dbReference type="InterPro" id="IPR011990">
    <property type="entry name" value="TPR-like_helical_dom_sf"/>
</dbReference>
<evidence type="ECO:0000313" key="8">
    <source>
        <dbReference type="Proteomes" id="UP000243975"/>
    </source>
</evidence>
<dbReference type="GO" id="GO:0009451">
    <property type="term" value="P:RNA modification"/>
    <property type="evidence" value="ECO:0007669"/>
    <property type="project" value="InterPro"/>
</dbReference>
<name>A0A103YAK6_CYNCS</name>
<dbReference type="STRING" id="59895.A0A103YAK6"/>
<dbReference type="InterPro" id="IPR001568">
    <property type="entry name" value="RNase_T2-like"/>
</dbReference>
<dbReference type="Pfam" id="PF13041">
    <property type="entry name" value="PPR_2"/>
    <property type="match status" value="2"/>
</dbReference>
<dbReference type="GO" id="GO:0009507">
    <property type="term" value="C:chloroplast"/>
    <property type="evidence" value="ECO:0007669"/>
    <property type="project" value="EnsemblPlants"/>
</dbReference>
<evidence type="ECO:0000256" key="1">
    <source>
        <dbReference type="ARBA" id="ARBA00006643"/>
    </source>
</evidence>
<dbReference type="SUPFAM" id="SSF55895">
    <property type="entry name" value="Ribonuclease Rh-like"/>
    <property type="match status" value="1"/>
</dbReference>
<gene>
    <name evidence="7" type="ORF">Ccrd_016128</name>
</gene>
<dbReference type="InterPro" id="IPR046848">
    <property type="entry name" value="E_motif"/>
</dbReference>
<protein>
    <submittedName>
        <fullName evidence="7">Pentatricopeptide repeat-containing protein</fullName>
    </submittedName>
</protein>
<reference evidence="7 8" key="1">
    <citation type="journal article" date="2016" name="Sci. Rep.">
        <title>The genome sequence of the outbreeding globe artichoke constructed de novo incorporating a phase-aware low-pass sequencing strategy of F1 progeny.</title>
        <authorList>
            <person name="Scaglione D."/>
            <person name="Reyes-Chin-Wo S."/>
            <person name="Acquadro A."/>
            <person name="Froenicke L."/>
            <person name="Portis E."/>
            <person name="Beitel C."/>
            <person name="Tirone M."/>
            <person name="Mauro R."/>
            <person name="Lo Monaco A."/>
            <person name="Mauromicale G."/>
            <person name="Faccioli P."/>
            <person name="Cattivelli L."/>
            <person name="Rieseberg L."/>
            <person name="Michelmore R."/>
            <person name="Lanteri S."/>
        </authorList>
    </citation>
    <scope>NUCLEOTIDE SEQUENCE [LARGE SCALE GENOMIC DNA]</scope>
    <source>
        <strain evidence="7">2C</strain>
    </source>
</reference>
<dbReference type="PANTHER" id="PTHR47926">
    <property type="entry name" value="PENTATRICOPEPTIDE REPEAT-CONTAINING PROTEIN"/>
    <property type="match status" value="1"/>
</dbReference>
<feature type="repeat" description="PPR" evidence="4">
    <location>
        <begin position="192"/>
        <end position="226"/>
    </location>
</feature>
<dbReference type="Gene3D" id="1.25.40.10">
    <property type="entry name" value="Tetratricopeptide repeat domain"/>
    <property type="match status" value="2"/>
</dbReference>
<dbReference type="FunFam" id="1.25.40.10:FF:000427">
    <property type="entry name" value="Pentatricopeptide repeat-containing protein chloroplastic"/>
    <property type="match status" value="1"/>
</dbReference>
<dbReference type="GO" id="GO:0031425">
    <property type="term" value="P:chloroplast RNA processing"/>
    <property type="evidence" value="ECO:0007669"/>
    <property type="project" value="EnsemblPlants"/>
</dbReference>
<dbReference type="InterPro" id="IPR036430">
    <property type="entry name" value="RNase_T2-like_sf"/>
</dbReference>
<evidence type="ECO:0000256" key="2">
    <source>
        <dbReference type="ARBA" id="ARBA00007469"/>
    </source>
</evidence>
<comment type="similarity">
    <text evidence="1">Belongs to the PPR family. PCMP-H subfamily.</text>
</comment>
<keyword evidence="8" id="KW-1185">Reference proteome</keyword>
<evidence type="ECO:0000313" key="7">
    <source>
        <dbReference type="EMBL" id="KVI05564.1"/>
    </source>
</evidence>
<dbReference type="InterPro" id="IPR046960">
    <property type="entry name" value="PPR_At4g14850-like_plant"/>
</dbReference>
<comment type="caution">
    <text evidence="7">The sequence shown here is derived from an EMBL/GenBank/DDBJ whole genome shotgun (WGS) entry which is preliminary data.</text>
</comment>
<evidence type="ECO:0000256" key="5">
    <source>
        <dbReference type="RuleBase" id="RU004328"/>
    </source>
</evidence>
<dbReference type="PROSITE" id="PS00531">
    <property type="entry name" value="RNASE_T2_2"/>
    <property type="match status" value="1"/>
</dbReference>
<dbReference type="FunFam" id="1.25.40.10:FF:000184">
    <property type="entry name" value="Pentatricopeptide repeat-containing protein, chloroplastic"/>
    <property type="match status" value="1"/>
</dbReference>
<dbReference type="Gramene" id="KVI05564">
    <property type="protein sequence ID" value="KVI05564"/>
    <property type="gene ID" value="Ccrd_016128"/>
</dbReference>
<accession>A0A103YAK6</accession>
<dbReference type="AlphaFoldDB" id="A0A103YAK6"/>
<proteinExistence type="inferred from homology"/>
<evidence type="ECO:0000256" key="3">
    <source>
        <dbReference type="ARBA" id="ARBA00022737"/>
    </source>
</evidence>
<keyword evidence="3" id="KW-0677">Repeat</keyword>
<dbReference type="Gene3D" id="3.90.730.10">
    <property type="entry name" value="Ribonuclease T2-like"/>
    <property type="match status" value="1"/>
</dbReference>
<dbReference type="GO" id="GO:0003723">
    <property type="term" value="F:RNA binding"/>
    <property type="evidence" value="ECO:0007669"/>
    <property type="project" value="InterPro"/>
</dbReference>
<dbReference type="Proteomes" id="UP000243975">
    <property type="component" value="Unassembled WGS sequence"/>
</dbReference>
<sequence length="774" mass="86165">MAILAPELTRLSCPNGRTTKESITGTANPLSLLRKSTSLKEIKQIQAYSIKTHLHNDLFWITKVINQCTLDPTASSMDHAHHLFDQIPHPDIILFNFMARGYSRTYAPLQAIILFVRVVSLGLVPDNYTFPSLLKACAIAKALEEGKQLHSLSIKHGLNRSPYLYPALINMYTECDDMGSAWFVFDRIEEPCTVTYNAIITGYVRNSRPNDALLMFLEMQSRTLKPTDVTMLSVLSACALLGALDTGKWVHEYIKANGFDQYVKINTTLIDMYSKCGSLDDAVSVFENMGFRDTQTWSAMIMAYAIHGHGHKAISLFENMRGAKVEPDEITLLGLLYACNHAGLVHESLTYLCSMKDKYGISPGIKHYGCVLDALGRAGWLEDAYNFIDEIPIKPTPILWRTLLSACSSHGNLELGRRVLARIFELDQFHGGDYVIFANMCARAGKQKDAIYTRKLMKDRGVVKVPGYSVIEVKNQVHGFFSGDGTRIGHRELYLAVDKLFEELKSVGYEPDVSLVVHSDMNDDQKEVSLRYHSEKLAITFGLLNTAPGETIRVAKNVRTCGDCHSACKLLSLVCDREIFVRDMHRFHHFTKGKCSCGDYCGRDRTVIRNKVVAIRVAESRHQILESMDFGLTETMARILPIVTLAILSMHPSNTGITFWGHEWDKHGTCSESVLNQHDYFATTLSLKNEIDLLQALQGAGIQPNGQKYSLSSIKGAIKGASGYTPGIQCNNDSSGNSQLYQIYLCVDSSASGFIECPVFPNGSCGSSIEFPSF</sequence>